<dbReference type="Proteomes" id="UP000215902">
    <property type="component" value="Unassembled WGS sequence"/>
</dbReference>
<reference evidence="2 3" key="1">
    <citation type="submission" date="2017-06" db="EMBL/GenBank/DDBJ databases">
        <title>A platform for efficient transgenesis in Macrostomum lignano, a flatworm model organism for stem cell research.</title>
        <authorList>
            <person name="Berezikov E."/>
        </authorList>
    </citation>
    <scope>NUCLEOTIDE SEQUENCE [LARGE SCALE GENOMIC DNA]</scope>
    <source>
        <strain evidence="2">DV1</strain>
        <tissue evidence="2">Whole organism</tissue>
    </source>
</reference>
<feature type="region of interest" description="Disordered" evidence="1">
    <location>
        <begin position="407"/>
        <end position="455"/>
    </location>
</feature>
<dbReference type="AlphaFoldDB" id="A0A267G6F2"/>
<feature type="compositionally biased region" description="Low complexity" evidence="1">
    <location>
        <begin position="82"/>
        <end position="110"/>
    </location>
</feature>
<feature type="compositionally biased region" description="Low complexity" evidence="1">
    <location>
        <begin position="440"/>
        <end position="455"/>
    </location>
</feature>
<feature type="compositionally biased region" description="Low complexity" evidence="1">
    <location>
        <begin position="147"/>
        <end position="159"/>
    </location>
</feature>
<proteinExistence type="predicted"/>
<dbReference type="EMBL" id="NIVC01000521">
    <property type="protein sequence ID" value="PAA81625.1"/>
    <property type="molecule type" value="Genomic_DNA"/>
</dbReference>
<feature type="compositionally biased region" description="Acidic residues" evidence="1">
    <location>
        <begin position="160"/>
        <end position="175"/>
    </location>
</feature>
<gene>
    <name evidence="2" type="ORF">BOX15_Mlig022797g2</name>
</gene>
<keyword evidence="3" id="KW-1185">Reference proteome</keyword>
<comment type="caution">
    <text evidence="2">The sequence shown here is derived from an EMBL/GenBank/DDBJ whole genome shotgun (WGS) entry which is preliminary data.</text>
</comment>
<feature type="region of interest" description="Disordered" evidence="1">
    <location>
        <begin position="74"/>
        <end position="121"/>
    </location>
</feature>
<evidence type="ECO:0000256" key="1">
    <source>
        <dbReference type="SAM" id="MobiDB-lite"/>
    </source>
</evidence>
<sequence>PQMAACESAAPPFSPLTLFESTITNAQMLLESMAERELFTAMRIVACLHSQMLQVMEPRFGRLCDRSDQLGLLIDSDPSAAGRSSGQQQQQQQPGQTSNQQQQQLQGSQQHRTKADPDAGDGVLGAALCAIKADPDDSTRRSLRPLADSTAAVAAGATPEDADDEEELEEELEEEDEECVIMAATAAEEAEFAASTAYGGYHHSQHPQLHHPQQQQPVPKIARYDFSLGASSSASSLAAIGGDVPAECKTVMRRAYKALKGAGPHLFDFSQPFGADVNQRVAAQVMTKAKELAIGKGWPDDIWQRIAYKYRIDGIFSHFRTKAKSKYREIKLSRRQRSFELVATSLSTDELEKFRVILTRDYTSSDEECGSGGSDQLRVRELPWESDEVKRLKRQLDQVYADNCATTKQRQQLAKSIRDPMRARSQRPPPEGAPDWALKPAPSSPTGASASGARR</sequence>
<accession>A0A267G6F2</accession>
<feature type="region of interest" description="Disordered" evidence="1">
    <location>
        <begin position="135"/>
        <end position="175"/>
    </location>
</feature>
<protein>
    <submittedName>
        <fullName evidence="2">Uncharacterized protein</fullName>
    </submittedName>
</protein>
<name>A0A267G6F2_9PLAT</name>
<organism evidence="2 3">
    <name type="scientific">Macrostomum lignano</name>
    <dbReference type="NCBI Taxonomy" id="282301"/>
    <lineage>
        <taxon>Eukaryota</taxon>
        <taxon>Metazoa</taxon>
        <taxon>Spiralia</taxon>
        <taxon>Lophotrochozoa</taxon>
        <taxon>Platyhelminthes</taxon>
        <taxon>Rhabditophora</taxon>
        <taxon>Macrostomorpha</taxon>
        <taxon>Macrostomida</taxon>
        <taxon>Macrostomidae</taxon>
        <taxon>Macrostomum</taxon>
    </lineage>
</organism>
<evidence type="ECO:0000313" key="2">
    <source>
        <dbReference type="EMBL" id="PAA81625.1"/>
    </source>
</evidence>
<feature type="non-terminal residue" evidence="2">
    <location>
        <position position="1"/>
    </location>
</feature>
<evidence type="ECO:0000313" key="3">
    <source>
        <dbReference type="Proteomes" id="UP000215902"/>
    </source>
</evidence>